<name>W9GQH1_9MICO</name>
<dbReference type="PANTHER" id="PTHR42879">
    <property type="entry name" value="3-OXOACYL-(ACYL-CARRIER-PROTEIN) REDUCTASE"/>
    <property type="match status" value="1"/>
</dbReference>
<dbReference type="InterPro" id="IPR036291">
    <property type="entry name" value="NAD(P)-bd_dom_sf"/>
</dbReference>
<dbReference type="OrthoDB" id="7064009at2"/>
<dbReference type="PANTHER" id="PTHR42879:SF2">
    <property type="entry name" value="3-OXOACYL-[ACYL-CARRIER-PROTEIN] REDUCTASE FABG"/>
    <property type="match status" value="1"/>
</dbReference>
<protein>
    <submittedName>
        <fullName evidence="2">3-oxoacyl-ACP reductase</fullName>
    </submittedName>
</protein>
<dbReference type="InterPro" id="IPR050259">
    <property type="entry name" value="SDR"/>
</dbReference>
<accession>W9GQH1</accession>
<comment type="caution">
    <text evidence="2">The sequence shown here is derived from an EMBL/GenBank/DDBJ whole genome shotgun (WGS) entry which is preliminary data.</text>
</comment>
<reference evidence="3" key="1">
    <citation type="submission" date="2013-08" db="EMBL/GenBank/DDBJ databases">
        <title>Intrasporangium oryzae NRRL B-24470.</title>
        <authorList>
            <person name="Liu H."/>
            <person name="Wang G."/>
        </authorList>
    </citation>
    <scope>NUCLEOTIDE SEQUENCE [LARGE SCALE GENOMIC DNA]</scope>
    <source>
        <strain evidence="3">Q5-1</strain>
    </source>
</reference>
<evidence type="ECO:0000256" key="1">
    <source>
        <dbReference type="ARBA" id="ARBA00006484"/>
    </source>
</evidence>
<dbReference type="PRINTS" id="PR00081">
    <property type="entry name" value="GDHRDH"/>
</dbReference>
<evidence type="ECO:0000313" key="2">
    <source>
        <dbReference type="EMBL" id="EWT07327.1"/>
    </source>
</evidence>
<organism evidence="2 3">
    <name type="scientific">Intrasporangium chromatireducens Q5-1</name>
    <dbReference type="NCBI Taxonomy" id="584657"/>
    <lineage>
        <taxon>Bacteria</taxon>
        <taxon>Bacillati</taxon>
        <taxon>Actinomycetota</taxon>
        <taxon>Actinomycetes</taxon>
        <taxon>Micrococcales</taxon>
        <taxon>Intrasporangiaceae</taxon>
        <taxon>Intrasporangium</taxon>
    </lineage>
</organism>
<sequence length="253" mass="26094">MEARSSEVAVVTGATGGLGGAIALELGRHGVSVVASGRDATTGRELVGAISAAGGAAIFVPADLENRADADRLARTAIEHFGGIDIVVASAGLPPSAQGFFGTIDLADAGLQISRTIQLKLNPVQFCLPYMIERGAGSILLVTSEGGRYATPGQTTVALPSAGLIHASRVLAKELSRHQIRVNSLCVIVGDTPTWDRFSDGDMTEQRQRMFRKITARAPFGIAHASDVGAVAAFLVSDDAHFITGATISATGD</sequence>
<dbReference type="Pfam" id="PF13561">
    <property type="entry name" value="adh_short_C2"/>
    <property type="match status" value="1"/>
</dbReference>
<comment type="similarity">
    <text evidence="1">Belongs to the short-chain dehydrogenases/reductases (SDR) family.</text>
</comment>
<evidence type="ECO:0000313" key="3">
    <source>
        <dbReference type="Proteomes" id="UP000019494"/>
    </source>
</evidence>
<dbReference type="InterPro" id="IPR002347">
    <property type="entry name" value="SDR_fam"/>
</dbReference>
<dbReference type="Proteomes" id="UP000019494">
    <property type="component" value="Unassembled WGS sequence"/>
</dbReference>
<dbReference type="Gene3D" id="3.40.50.720">
    <property type="entry name" value="NAD(P)-binding Rossmann-like Domain"/>
    <property type="match status" value="1"/>
</dbReference>
<dbReference type="RefSeq" id="WP_034713614.1">
    <property type="nucleotide sequence ID" value="NZ_AWQS01000015.1"/>
</dbReference>
<dbReference type="CDD" id="cd05233">
    <property type="entry name" value="SDR_c"/>
    <property type="match status" value="1"/>
</dbReference>
<dbReference type="SUPFAM" id="SSF51735">
    <property type="entry name" value="NAD(P)-binding Rossmann-fold domains"/>
    <property type="match status" value="1"/>
</dbReference>
<proteinExistence type="inferred from homology"/>
<dbReference type="AlphaFoldDB" id="W9GQH1"/>
<gene>
    <name evidence="2" type="ORF">N864_05600</name>
</gene>
<dbReference type="EMBL" id="AWQS01000015">
    <property type="protein sequence ID" value="EWT07327.1"/>
    <property type="molecule type" value="Genomic_DNA"/>
</dbReference>
<keyword evidence="3" id="KW-1185">Reference proteome</keyword>